<protein>
    <submittedName>
        <fullName evidence="2">Uncharacterized protein</fullName>
    </submittedName>
</protein>
<feature type="compositionally biased region" description="Low complexity" evidence="1">
    <location>
        <begin position="392"/>
        <end position="414"/>
    </location>
</feature>
<evidence type="ECO:0000313" key="2">
    <source>
        <dbReference type="EMBL" id="KAK7398272.1"/>
    </source>
</evidence>
<feature type="compositionally biased region" description="Low complexity" evidence="1">
    <location>
        <begin position="185"/>
        <end position="201"/>
    </location>
</feature>
<feature type="non-terminal residue" evidence="2">
    <location>
        <position position="1"/>
    </location>
</feature>
<gene>
    <name evidence="2" type="ORF">QQX98_012362</name>
</gene>
<sequence>RPSFSPSDAGPPSVPLRAHYSATDVSNPFAIDIRSACAPSSVLLQFVFRILIYSYLKAKVPLVGFRHVSVPIMPAMLSSNSLQPPKTGTSRWSKALPEVPGIDFDDIYDEYDDELSPVTSQAKNLPRLLFVPPPPRSTSMANAQPLLPSSLPPLHLLNTSVAPLSGPPKMAIPRRPVGKQPPQLPQQHQQSHPEPHSPAQSINSILSAYSRSSGESLIRSSDAATNSTRQSETNTSPGHQAPPASTKTQTLISPSSTKVSTTRLPQTQQQQQHGAPNPPFESNRPPPPPPSKDTKFGLPKSPAPNRAPAQVVDTSSPPQPQLWRRRSTKAERSLELPDLKLITSHGSTAATHSAVQQPPAVQPVVQSVAQPYLSLGAVQVSTLAYQQPRSNQPQVAPAAAVPAPEQAAETETQTMGSGGSKLTRLKDKLHTLHRRGKSSSDTTSDSAGRPGAHRPPTPEYQKQDVKTPIVDSFISPLSPASSPEPVTEVSPQLAKELPNPPQVPVQQEPPRESTRVLSPNVSPVESKPVTRKALPPLNQYLNETKPLPAPKEAPEPTVLPQTNNEVKPLLEQKLQAVAEPKPESPATDSLPPLITEEVRFPSYGIDSPTSRTPYSAEVPTKFPPRGSSVRSNAPRPFEQSRQPAAELDSRLVSSESQGFLYKGRDGTLYPEMKVTREPDPEAAYFPRQADSLLSGGEVFKAPTLKDSHYSCYQGHRTMNRRSNRNYSLACQSCQKPDSEDRWACTFCHLRICESCFAALDRQQRDLRHLVEDLSQPLAT</sequence>
<feature type="region of interest" description="Disordered" evidence="1">
    <location>
        <begin position="126"/>
        <end position="146"/>
    </location>
</feature>
<dbReference type="Proteomes" id="UP001498476">
    <property type="component" value="Unassembled WGS sequence"/>
</dbReference>
<dbReference type="EMBL" id="JAZAVJ010000356">
    <property type="protein sequence ID" value="KAK7398272.1"/>
    <property type="molecule type" value="Genomic_DNA"/>
</dbReference>
<reference evidence="2 3" key="1">
    <citation type="journal article" date="2025" name="Microbiol. Resour. Announc.">
        <title>Draft genome sequences for Neonectria magnoliae and Neonectria punicea, canker pathogens of Liriodendron tulipifera and Acer saccharum in West Virginia.</title>
        <authorList>
            <person name="Petronek H.M."/>
            <person name="Kasson M.T."/>
            <person name="Metheny A.M."/>
            <person name="Stauder C.M."/>
            <person name="Lovett B."/>
            <person name="Lynch S.C."/>
            <person name="Garnas J.R."/>
            <person name="Kasson L.R."/>
            <person name="Stajich J.E."/>
        </authorList>
    </citation>
    <scope>NUCLEOTIDE SEQUENCE [LARGE SCALE GENOMIC DNA]</scope>
    <source>
        <strain evidence="2 3">NRRL 64653</strain>
    </source>
</reference>
<keyword evidence="3" id="KW-1185">Reference proteome</keyword>
<feature type="compositionally biased region" description="Polar residues" evidence="1">
    <location>
        <begin position="222"/>
        <end position="265"/>
    </location>
</feature>
<organism evidence="2 3">
    <name type="scientific">Neonectria punicea</name>
    <dbReference type="NCBI Taxonomy" id="979145"/>
    <lineage>
        <taxon>Eukaryota</taxon>
        <taxon>Fungi</taxon>
        <taxon>Dikarya</taxon>
        <taxon>Ascomycota</taxon>
        <taxon>Pezizomycotina</taxon>
        <taxon>Sordariomycetes</taxon>
        <taxon>Hypocreomycetidae</taxon>
        <taxon>Hypocreales</taxon>
        <taxon>Nectriaceae</taxon>
        <taxon>Neonectria</taxon>
    </lineage>
</organism>
<feature type="compositionally biased region" description="Low complexity" evidence="1">
    <location>
        <begin position="210"/>
        <end position="221"/>
    </location>
</feature>
<evidence type="ECO:0000313" key="3">
    <source>
        <dbReference type="Proteomes" id="UP001498476"/>
    </source>
</evidence>
<comment type="caution">
    <text evidence="2">The sequence shown here is derived from an EMBL/GenBank/DDBJ whole genome shotgun (WGS) entry which is preliminary data.</text>
</comment>
<feature type="compositionally biased region" description="Pro residues" evidence="1">
    <location>
        <begin position="276"/>
        <end position="291"/>
    </location>
</feature>
<proteinExistence type="predicted"/>
<feature type="region of interest" description="Disordered" evidence="1">
    <location>
        <begin position="158"/>
        <end position="335"/>
    </location>
</feature>
<accession>A0ABR1GJ68</accession>
<name>A0ABR1GJ68_9HYPO</name>
<feature type="region of interest" description="Disordered" evidence="1">
    <location>
        <begin position="386"/>
        <end position="650"/>
    </location>
</feature>
<evidence type="ECO:0000256" key="1">
    <source>
        <dbReference type="SAM" id="MobiDB-lite"/>
    </source>
</evidence>